<evidence type="ECO:0000256" key="10">
    <source>
        <dbReference type="SAM" id="Phobius"/>
    </source>
</evidence>
<feature type="domain" description="Sodium/calcium exchanger membrane region" evidence="11">
    <location>
        <begin position="403"/>
        <end position="555"/>
    </location>
</feature>
<evidence type="ECO:0000313" key="13">
    <source>
        <dbReference type="Proteomes" id="UP001141806"/>
    </source>
</evidence>
<proteinExistence type="inferred from homology"/>
<feature type="transmembrane region" description="Helical" evidence="10">
    <location>
        <begin position="109"/>
        <end position="131"/>
    </location>
</feature>
<feature type="transmembrane region" description="Helical" evidence="10">
    <location>
        <begin position="424"/>
        <end position="447"/>
    </location>
</feature>
<dbReference type="GO" id="GO:0006814">
    <property type="term" value="P:sodium ion transport"/>
    <property type="evidence" value="ECO:0007669"/>
    <property type="project" value="UniProtKB-KW"/>
</dbReference>
<keyword evidence="8" id="KW-0739">Sodium transport</keyword>
<feature type="transmembrane region" description="Helical" evidence="10">
    <location>
        <begin position="183"/>
        <end position="205"/>
    </location>
</feature>
<dbReference type="GO" id="GO:0015297">
    <property type="term" value="F:antiporter activity"/>
    <property type="evidence" value="ECO:0007669"/>
    <property type="project" value="UniProtKB-KW"/>
</dbReference>
<evidence type="ECO:0000256" key="3">
    <source>
        <dbReference type="ARBA" id="ARBA00022449"/>
    </source>
</evidence>
<keyword evidence="5 10" id="KW-1133">Transmembrane helix</keyword>
<evidence type="ECO:0000256" key="5">
    <source>
        <dbReference type="ARBA" id="ARBA00022989"/>
    </source>
</evidence>
<reference evidence="12" key="1">
    <citation type="journal article" date="2023" name="Plant J.">
        <title>The genome of the king protea, Protea cynaroides.</title>
        <authorList>
            <person name="Chang J."/>
            <person name="Duong T.A."/>
            <person name="Schoeman C."/>
            <person name="Ma X."/>
            <person name="Roodt D."/>
            <person name="Barker N."/>
            <person name="Li Z."/>
            <person name="Van de Peer Y."/>
            <person name="Mizrachi E."/>
        </authorList>
    </citation>
    <scope>NUCLEOTIDE SEQUENCE</scope>
    <source>
        <tissue evidence="12">Young leaves</tissue>
    </source>
</reference>
<dbReference type="PANTHER" id="PTHR12266">
    <property type="entry name" value="NA+/CA2+ K+ INDEPENDENT EXCHANGER"/>
    <property type="match status" value="1"/>
</dbReference>
<name>A0A9Q0QZS3_9MAGN</name>
<dbReference type="Pfam" id="PF01699">
    <property type="entry name" value="Na_Ca_ex"/>
    <property type="match status" value="2"/>
</dbReference>
<dbReference type="InterPro" id="IPR004837">
    <property type="entry name" value="NaCa_Exmemb"/>
</dbReference>
<feature type="transmembrane region" description="Helical" evidence="10">
    <location>
        <begin position="511"/>
        <end position="530"/>
    </location>
</feature>
<feature type="transmembrane region" description="Helical" evidence="10">
    <location>
        <begin position="399"/>
        <end position="418"/>
    </location>
</feature>
<feature type="transmembrane region" description="Helical" evidence="10">
    <location>
        <begin position="339"/>
        <end position="356"/>
    </location>
</feature>
<dbReference type="OrthoDB" id="407410at2759"/>
<evidence type="ECO:0000256" key="1">
    <source>
        <dbReference type="ARBA" id="ARBA00004141"/>
    </source>
</evidence>
<dbReference type="EMBL" id="JAMYWD010000002">
    <property type="protein sequence ID" value="KAJ4977757.1"/>
    <property type="molecule type" value="Genomic_DNA"/>
</dbReference>
<evidence type="ECO:0000313" key="12">
    <source>
        <dbReference type="EMBL" id="KAJ4977757.1"/>
    </source>
</evidence>
<dbReference type="Proteomes" id="UP001141806">
    <property type="component" value="Unassembled WGS sequence"/>
</dbReference>
<accession>A0A9Q0QZS3</accession>
<feature type="transmembrane region" description="Helical" evidence="10">
    <location>
        <begin position="368"/>
        <end position="387"/>
    </location>
</feature>
<dbReference type="GO" id="GO:0008324">
    <property type="term" value="F:monoatomic cation transmembrane transporter activity"/>
    <property type="evidence" value="ECO:0007669"/>
    <property type="project" value="TreeGrafter"/>
</dbReference>
<evidence type="ECO:0000256" key="2">
    <source>
        <dbReference type="ARBA" id="ARBA00022448"/>
    </source>
</evidence>
<dbReference type="PANTHER" id="PTHR12266:SF36">
    <property type="entry name" value="OS10G0436900 PROTEIN"/>
    <property type="match status" value="1"/>
</dbReference>
<keyword evidence="6" id="KW-0915">Sodium</keyword>
<keyword evidence="3" id="KW-0050">Antiport</keyword>
<sequence length="574" mass="63129">MARSAFLFQGKEFHLFLNISFLFLLSFYLTAHFYPSDSHFLNKFESPSKNITSFVILYESSEEDGCSNLHKYHDYKAKCSYVISEKGCRPEGYIDYLQLFYCTCGRYPVLGYSLLVLWLMVLLYLLANTAANYFCSSLDSLSTVLKLSPTIAGVTLLSLGNGAPDVFSSIVSFVGTGAGEVGLNSILGGAFFVSSIVVGIISISVGPHKISVDKFSFIRDVIFFLVVLSSLILILFHGRINLWGAIAFVSMYFVYVFAVSTTHFYRKKDELSMPLMVYVDEENLIPNRKDGIEDGDQKQRIWSLLKYIGKFLLILELPLYLPRRLTIPVVSEEGWSKPFAVISVTLAPFLLSVLWNSQGGDMGFKTGLVIYMIGGLAGVTFGVLAYMTTENSNPPKKFLLPWLAGGFLMSVTWTYIIAEELVALIVSLGLVFGINPSILGLTVLAWGNSLGDLIANVAMSLNGGPDGVQVAISGCYAGPIFNTLMGLGFSLVLSAWNEYPSSFVIPKDSSLYETLGFLMSGLLWALAILLNKNMRIERTLGAGLLAIYICFLSLRLARVTGLLQLHGSAFPLVP</sequence>
<dbReference type="AlphaFoldDB" id="A0A9Q0QZS3"/>
<keyword evidence="7 10" id="KW-0472">Membrane</keyword>
<feature type="transmembrane region" description="Helical" evidence="10">
    <location>
        <begin position="217"/>
        <end position="236"/>
    </location>
</feature>
<feature type="domain" description="Sodium/calcium exchanger membrane region" evidence="11">
    <location>
        <begin position="116"/>
        <end position="259"/>
    </location>
</feature>
<gene>
    <name evidence="12" type="ORF">NE237_008537</name>
</gene>
<evidence type="ECO:0000256" key="9">
    <source>
        <dbReference type="ARBA" id="ARBA00038187"/>
    </source>
</evidence>
<dbReference type="InterPro" id="IPR051359">
    <property type="entry name" value="CaCA_antiporter"/>
</dbReference>
<dbReference type="Gene3D" id="1.20.1420.30">
    <property type="entry name" value="NCX, central ion-binding region"/>
    <property type="match status" value="2"/>
</dbReference>
<evidence type="ECO:0000256" key="8">
    <source>
        <dbReference type="ARBA" id="ARBA00023201"/>
    </source>
</evidence>
<evidence type="ECO:0000256" key="7">
    <source>
        <dbReference type="ARBA" id="ARBA00023136"/>
    </source>
</evidence>
<comment type="similarity">
    <text evidence="9">Belongs to the Ca(2+):cation antiporter (CaCA) (TC 2.A.19) family. Cation/calcium exchanger (CCX) subfamily.</text>
</comment>
<feature type="transmembrane region" description="Helical" evidence="10">
    <location>
        <begin position="542"/>
        <end position="565"/>
    </location>
</feature>
<dbReference type="GO" id="GO:0016020">
    <property type="term" value="C:membrane"/>
    <property type="evidence" value="ECO:0007669"/>
    <property type="project" value="UniProtKB-SubCell"/>
</dbReference>
<organism evidence="12 13">
    <name type="scientific">Protea cynaroides</name>
    <dbReference type="NCBI Taxonomy" id="273540"/>
    <lineage>
        <taxon>Eukaryota</taxon>
        <taxon>Viridiplantae</taxon>
        <taxon>Streptophyta</taxon>
        <taxon>Embryophyta</taxon>
        <taxon>Tracheophyta</taxon>
        <taxon>Spermatophyta</taxon>
        <taxon>Magnoliopsida</taxon>
        <taxon>Proteales</taxon>
        <taxon>Proteaceae</taxon>
        <taxon>Protea</taxon>
    </lineage>
</organism>
<feature type="transmembrane region" description="Helical" evidence="10">
    <location>
        <begin position="12"/>
        <end position="34"/>
    </location>
</feature>
<comment type="subcellular location">
    <subcellularLocation>
        <location evidence="1">Membrane</location>
        <topology evidence="1">Multi-pass membrane protein</topology>
    </subcellularLocation>
</comment>
<evidence type="ECO:0000259" key="11">
    <source>
        <dbReference type="Pfam" id="PF01699"/>
    </source>
</evidence>
<dbReference type="InterPro" id="IPR044880">
    <property type="entry name" value="NCX_ion-bd_dom_sf"/>
</dbReference>
<keyword evidence="8" id="KW-0406">Ion transport</keyword>
<comment type="caution">
    <text evidence="12">The sequence shown here is derived from an EMBL/GenBank/DDBJ whole genome shotgun (WGS) entry which is preliminary data.</text>
</comment>
<protein>
    <recommendedName>
        <fullName evidence="11">Sodium/calcium exchanger membrane region domain-containing protein</fullName>
    </recommendedName>
</protein>
<evidence type="ECO:0000256" key="4">
    <source>
        <dbReference type="ARBA" id="ARBA00022692"/>
    </source>
</evidence>
<evidence type="ECO:0000256" key="6">
    <source>
        <dbReference type="ARBA" id="ARBA00023053"/>
    </source>
</evidence>
<keyword evidence="4 10" id="KW-0812">Transmembrane</keyword>
<keyword evidence="2" id="KW-0813">Transport</keyword>
<keyword evidence="13" id="KW-1185">Reference proteome</keyword>
<feature type="transmembrane region" description="Helical" evidence="10">
    <location>
        <begin position="242"/>
        <end position="265"/>
    </location>
</feature>